<dbReference type="Proteomes" id="UP000694864">
    <property type="component" value="Chromosome 15"/>
</dbReference>
<dbReference type="InterPro" id="IPR045026">
    <property type="entry name" value="LIMYB"/>
</dbReference>
<sequence length="472" mass="55177">MTPRASWQPEYHRKFVDLCVKHKALGHLPGMKHILTPFGKETGARFTINQLKNHYDMMLKLWKVWLRLVQCSDMKWDPQTKKFGATDQDWANYLLVHPEARPYRWEWPPLFFEKLEVIFADVNIDGDEENDTGSAASNTGHPRYIWSSSSSHDIFVELCFQESLKGNKPTRRKGSYPKETWDMMVETMNRETGANYTPVQLKNHWFSTRQNWREWCETVGAPTLKWDANTGKFGATNEDWKNYLKVNRKASKYRWNPIPHAEKLATIYRGIEPGNAQPRTYRRRVTHHHSEAPQIWNPIPHAEKLATIYRGIEPGNAQPRTYRRRVTHHHSEAPQMHEPAPSSAVCINEPVTGGSDDIADNYEDNVDEDHEPTPLIRLDLEDVETVTPVCHRFNTELMENIPVDASTSVKKYEYTIPECMECLDAMDEVEKGSDLYMFALDLFMTKEHRQIFLLLKTLSLKMSWLLRRRYSD</sequence>
<dbReference type="Pfam" id="PF12776">
    <property type="entry name" value="Myb_DNA-bind_3"/>
    <property type="match status" value="2"/>
</dbReference>
<name>A0ABM1R023_CAMSA</name>
<dbReference type="InterPro" id="IPR024752">
    <property type="entry name" value="Myb/SANT-like_dom"/>
</dbReference>
<accession>A0ABM1R023</accession>
<feature type="domain" description="Myb/SANT-like" evidence="1">
    <location>
        <begin position="6"/>
        <end position="93"/>
    </location>
</feature>
<organism evidence="2 3">
    <name type="scientific">Camelina sativa</name>
    <name type="common">False flax</name>
    <name type="synonym">Myagrum sativum</name>
    <dbReference type="NCBI Taxonomy" id="90675"/>
    <lineage>
        <taxon>Eukaryota</taxon>
        <taxon>Viridiplantae</taxon>
        <taxon>Streptophyta</taxon>
        <taxon>Embryophyta</taxon>
        <taxon>Tracheophyta</taxon>
        <taxon>Spermatophyta</taxon>
        <taxon>Magnoliopsida</taxon>
        <taxon>eudicotyledons</taxon>
        <taxon>Gunneridae</taxon>
        <taxon>Pentapetalae</taxon>
        <taxon>rosids</taxon>
        <taxon>malvids</taxon>
        <taxon>Brassicales</taxon>
        <taxon>Brassicaceae</taxon>
        <taxon>Camelineae</taxon>
        <taxon>Camelina</taxon>
    </lineage>
</organism>
<protein>
    <submittedName>
        <fullName evidence="3">L10-interacting MYB domain-containing protein-like</fullName>
    </submittedName>
</protein>
<proteinExistence type="predicted"/>
<reference evidence="2" key="1">
    <citation type="journal article" date="2014" name="Nat. Commun.">
        <title>The emerging biofuel crop Camelina sativa retains a highly undifferentiated hexaploid genome structure.</title>
        <authorList>
            <person name="Kagale S."/>
            <person name="Koh C."/>
            <person name="Nixon J."/>
            <person name="Bollina V."/>
            <person name="Clarke W.E."/>
            <person name="Tuteja R."/>
            <person name="Spillane C."/>
            <person name="Robinson S.J."/>
            <person name="Links M.G."/>
            <person name="Clarke C."/>
            <person name="Higgins E.E."/>
            <person name="Huebert T."/>
            <person name="Sharpe A.G."/>
            <person name="Parkin I.A."/>
        </authorList>
    </citation>
    <scope>NUCLEOTIDE SEQUENCE [LARGE SCALE GENOMIC DNA]</scope>
    <source>
        <strain evidence="2">cv. DH55</strain>
    </source>
</reference>
<feature type="domain" description="Myb/SANT-like" evidence="1">
    <location>
        <begin position="146"/>
        <end position="243"/>
    </location>
</feature>
<dbReference type="PANTHER" id="PTHR47584">
    <property type="match status" value="1"/>
</dbReference>
<dbReference type="GeneID" id="104748769"/>
<gene>
    <name evidence="3" type="primary">LOC104748769</name>
</gene>
<dbReference type="PANTHER" id="PTHR47584:SF17">
    <property type="entry name" value="MYB_SANT-LIKE DNA-BINDING DOMAIN PROTEIN"/>
    <property type="match status" value="1"/>
</dbReference>
<evidence type="ECO:0000259" key="1">
    <source>
        <dbReference type="Pfam" id="PF12776"/>
    </source>
</evidence>
<keyword evidence="2" id="KW-1185">Reference proteome</keyword>
<evidence type="ECO:0000313" key="2">
    <source>
        <dbReference type="Proteomes" id="UP000694864"/>
    </source>
</evidence>
<dbReference type="RefSeq" id="XP_019092361.1">
    <property type="nucleotide sequence ID" value="XM_019236816.1"/>
</dbReference>
<reference evidence="3" key="2">
    <citation type="submission" date="2025-08" db="UniProtKB">
        <authorList>
            <consortium name="RefSeq"/>
        </authorList>
    </citation>
    <scope>IDENTIFICATION</scope>
    <source>
        <tissue evidence="3">Leaf</tissue>
    </source>
</reference>
<evidence type="ECO:0000313" key="3">
    <source>
        <dbReference type="RefSeq" id="XP_019092361.1"/>
    </source>
</evidence>